<evidence type="ECO:0000256" key="9">
    <source>
        <dbReference type="ARBA" id="ARBA00022840"/>
    </source>
</evidence>
<dbReference type="RefSeq" id="WP_076601177.1">
    <property type="nucleotide sequence ID" value="NZ_FTMD01000003.1"/>
</dbReference>
<dbReference type="PROSITE" id="PS50980">
    <property type="entry name" value="COA_CT_NTER"/>
    <property type="match status" value="1"/>
</dbReference>
<dbReference type="STRING" id="34027.SAMN05421829_103173"/>
<keyword evidence="2 13" id="KW-0444">Lipid biosynthesis</keyword>
<dbReference type="PANTHER" id="PTHR42995:SF5">
    <property type="entry name" value="ACETYL-COENZYME A CARBOXYLASE CARBOXYL TRANSFERASE SUBUNIT BETA, CHLOROPLASTIC"/>
    <property type="match status" value="1"/>
</dbReference>
<feature type="domain" description="CoA carboxyltransferase N-terminal" evidence="14">
    <location>
        <begin position="27"/>
        <end position="289"/>
    </location>
</feature>
<organism evidence="15 16">
    <name type="scientific">Aromatoleum tolulyticum</name>
    <dbReference type="NCBI Taxonomy" id="34027"/>
    <lineage>
        <taxon>Bacteria</taxon>
        <taxon>Pseudomonadati</taxon>
        <taxon>Pseudomonadota</taxon>
        <taxon>Betaproteobacteria</taxon>
        <taxon>Rhodocyclales</taxon>
        <taxon>Rhodocyclaceae</taxon>
        <taxon>Aromatoleum</taxon>
    </lineage>
</organism>
<feature type="binding site" evidence="13">
    <location>
        <position position="50"/>
    </location>
    <ligand>
        <name>Zn(2+)</name>
        <dbReference type="ChEBI" id="CHEBI:29105"/>
    </ligand>
</feature>
<dbReference type="EMBL" id="FTMD01000003">
    <property type="protein sequence ID" value="SIQ26358.1"/>
    <property type="molecule type" value="Genomic_DNA"/>
</dbReference>
<dbReference type="OrthoDB" id="9772975at2"/>
<gene>
    <name evidence="13" type="primary">accD</name>
    <name evidence="15" type="ORF">SAMN05421829_103173</name>
</gene>
<dbReference type="Pfam" id="PF01039">
    <property type="entry name" value="Carboxyl_trans"/>
    <property type="match status" value="1"/>
</dbReference>
<keyword evidence="7 13" id="KW-0276">Fatty acid metabolism</keyword>
<proteinExistence type="inferred from homology"/>
<dbReference type="Gene3D" id="3.90.226.10">
    <property type="entry name" value="2-enoyl-CoA Hydratase, Chain A, domain 1"/>
    <property type="match status" value="1"/>
</dbReference>
<evidence type="ECO:0000256" key="13">
    <source>
        <dbReference type="HAMAP-Rule" id="MF_01395"/>
    </source>
</evidence>
<feature type="binding site" evidence="13">
    <location>
        <position position="34"/>
    </location>
    <ligand>
        <name>Zn(2+)</name>
        <dbReference type="ChEBI" id="CHEBI:29105"/>
    </ligand>
</feature>
<keyword evidence="11 13" id="KW-0275">Fatty acid biosynthesis</keyword>
<dbReference type="GO" id="GO:2001295">
    <property type="term" value="P:malonyl-CoA biosynthetic process"/>
    <property type="evidence" value="ECO:0007669"/>
    <property type="project" value="UniProtKB-UniRule"/>
</dbReference>
<dbReference type="PANTHER" id="PTHR42995">
    <property type="entry name" value="ACETYL-COENZYME A CARBOXYLASE CARBOXYL TRANSFERASE SUBUNIT BETA, CHLOROPLASTIC"/>
    <property type="match status" value="1"/>
</dbReference>
<dbReference type="InterPro" id="IPR029045">
    <property type="entry name" value="ClpP/crotonase-like_dom_sf"/>
</dbReference>
<sequence length="289" mass="31560">MSWLQKLLPPKIKRAESAARKSIPEGLWSKCPACEAVLYRSDLESNQSVCPKCGHHQRLRARARLDLLLDAEGRFEIGNEVVPVDPLKFKDSRRYTERLSAANDDTGEADAMVVMQGSILTVPVVVACFEFDFLGGSMGSVVGERFVRGAKAALEQRLPFICITATGGARMQEGLFSLMQMAKTTAAITQLAERKLPFLTILTDPTMGGVSASFAFMGDVVIAEPGALIGFAGPRVIEQTVRETLPGGFQRSEFLLEKGAIDMIVDRREMRSKVAELLTLLTRQPAIGV</sequence>
<comment type="catalytic activity">
    <reaction evidence="13">
        <text>N(6)-carboxybiotinyl-L-lysyl-[protein] + acetyl-CoA = N(6)-biotinyl-L-lysyl-[protein] + malonyl-CoA</text>
        <dbReference type="Rhea" id="RHEA:54728"/>
        <dbReference type="Rhea" id="RHEA-COMP:10505"/>
        <dbReference type="Rhea" id="RHEA-COMP:10506"/>
        <dbReference type="ChEBI" id="CHEBI:57288"/>
        <dbReference type="ChEBI" id="CHEBI:57384"/>
        <dbReference type="ChEBI" id="CHEBI:83144"/>
        <dbReference type="ChEBI" id="CHEBI:83145"/>
        <dbReference type="EC" id="2.1.3.15"/>
    </reaction>
</comment>
<keyword evidence="8 13" id="KW-0862">Zinc</keyword>
<evidence type="ECO:0000256" key="11">
    <source>
        <dbReference type="ARBA" id="ARBA00023160"/>
    </source>
</evidence>
<comment type="pathway">
    <text evidence="13">Lipid metabolism; malonyl-CoA biosynthesis; malonyl-CoA from acetyl-CoA: step 1/1.</text>
</comment>
<dbReference type="GO" id="GO:0008270">
    <property type="term" value="F:zinc ion binding"/>
    <property type="evidence" value="ECO:0007669"/>
    <property type="project" value="UniProtKB-UniRule"/>
</dbReference>
<keyword evidence="3 13" id="KW-0808">Transferase</keyword>
<feature type="binding site" evidence="13">
    <location>
        <position position="31"/>
    </location>
    <ligand>
        <name>Zn(2+)</name>
        <dbReference type="ChEBI" id="CHEBI:29105"/>
    </ligand>
</feature>
<dbReference type="Pfam" id="PF17848">
    <property type="entry name" value="Zn_ribbon_ACC"/>
    <property type="match status" value="1"/>
</dbReference>
<dbReference type="GO" id="GO:0006633">
    <property type="term" value="P:fatty acid biosynthetic process"/>
    <property type="evidence" value="ECO:0007669"/>
    <property type="project" value="UniProtKB-KW"/>
</dbReference>
<dbReference type="Proteomes" id="UP000186819">
    <property type="component" value="Unassembled WGS sequence"/>
</dbReference>
<name>A0A1N6RBX6_9RHOO</name>
<protein>
    <recommendedName>
        <fullName evidence="13">Acetyl-coenzyme A carboxylase carboxyl transferase subunit beta</fullName>
        <shortName evidence="13">ACCase subunit beta</shortName>
        <shortName evidence="13">Acetyl-CoA carboxylase carboxyltransferase subunit beta</shortName>
        <ecNumber evidence="13">2.1.3.15</ecNumber>
    </recommendedName>
</protein>
<dbReference type="InterPro" id="IPR011762">
    <property type="entry name" value="COA_CT_N"/>
</dbReference>
<keyword evidence="16" id="KW-1185">Reference proteome</keyword>
<evidence type="ECO:0000256" key="6">
    <source>
        <dbReference type="ARBA" id="ARBA00022771"/>
    </source>
</evidence>
<dbReference type="AlphaFoldDB" id="A0A1N6RBX6"/>
<accession>A0A1N6RBX6</accession>
<evidence type="ECO:0000256" key="3">
    <source>
        <dbReference type="ARBA" id="ARBA00022679"/>
    </source>
</evidence>
<dbReference type="GO" id="GO:0005524">
    <property type="term" value="F:ATP binding"/>
    <property type="evidence" value="ECO:0007669"/>
    <property type="project" value="UniProtKB-KW"/>
</dbReference>
<evidence type="ECO:0000313" key="16">
    <source>
        <dbReference type="Proteomes" id="UP000186819"/>
    </source>
</evidence>
<keyword evidence="5 13" id="KW-0547">Nucleotide-binding</keyword>
<dbReference type="InterPro" id="IPR034733">
    <property type="entry name" value="AcCoA_carboxyl_beta"/>
</dbReference>
<keyword evidence="6 13" id="KW-0863">Zinc-finger</keyword>
<dbReference type="GO" id="GO:0003989">
    <property type="term" value="F:acetyl-CoA carboxylase activity"/>
    <property type="evidence" value="ECO:0007669"/>
    <property type="project" value="InterPro"/>
</dbReference>
<comment type="subcellular location">
    <subcellularLocation>
        <location evidence="1 13">Cytoplasm</location>
    </subcellularLocation>
</comment>
<comment type="subunit">
    <text evidence="13">Acetyl-CoA carboxylase is a heterohexamer composed of biotin carboxyl carrier protein (AccB), biotin carboxylase (AccC) and two subunits each of ACCase subunit alpha (AccA) and ACCase subunit beta (AccD).</text>
</comment>
<evidence type="ECO:0000256" key="10">
    <source>
        <dbReference type="ARBA" id="ARBA00023098"/>
    </source>
</evidence>
<dbReference type="PRINTS" id="PR01070">
    <property type="entry name" value="ACCCTRFRASEB"/>
</dbReference>
<keyword evidence="9 13" id="KW-0067">ATP-binding</keyword>
<evidence type="ECO:0000256" key="4">
    <source>
        <dbReference type="ARBA" id="ARBA00022723"/>
    </source>
</evidence>
<dbReference type="InterPro" id="IPR041010">
    <property type="entry name" value="Znf-ACC"/>
</dbReference>
<evidence type="ECO:0000256" key="5">
    <source>
        <dbReference type="ARBA" id="ARBA00022741"/>
    </source>
</evidence>
<evidence type="ECO:0000256" key="12">
    <source>
        <dbReference type="ARBA" id="ARBA00025280"/>
    </source>
</evidence>
<dbReference type="UniPathway" id="UPA00655">
    <property type="reaction ID" value="UER00711"/>
</dbReference>
<dbReference type="NCBIfam" id="TIGR00515">
    <property type="entry name" value="accD"/>
    <property type="match status" value="1"/>
</dbReference>
<evidence type="ECO:0000256" key="2">
    <source>
        <dbReference type="ARBA" id="ARBA00022516"/>
    </source>
</evidence>
<evidence type="ECO:0000256" key="1">
    <source>
        <dbReference type="ARBA" id="ARBA00004496"/>
    </source>
</evidence>
<dbReference type="InterPro" id="IPR000438">
    <property type="entry name" value="Acetyl_CoA_COase_Trfase_b_su"/>
</dbReference>
<dbReference type="HAMAP" id="MF_01395">
    <property type="entry name" value="AcetylCoA_CT_beta"/>
    <property type="match status" value="1"/>
</dbReference>
<dbReference type="GO" id="GO:0016743">
    <property type="term" value="F:carboxyl- or carbamoyltransferase activity"/>
    <property type="evidence" value="ECO:0007669"/>
    <property type="project" value="UniProtKB-UniRule"/>
</dbReference>
<comment type="cofactor">
    <cofactor evidence="13">
        <name>Zn(2+)</name>
        <dbReference type="ChEBI" id="CHEBI:29105"/>
    </cofactor>
    <text evidence="13">Binds 1 zinc ion per subunit.</text>
</comment>
<dbReference type="SUPFAM" id="SSF52096">
    <property type="entry name" value="ClpP/crotonase"/>
    <property type="match status" value="1"/>
</dbReference>
<feature type="binding site" evidence="13">
    <location>
        <position position="53"/>
    </location>
    <ligand>
        <name>Zn(2+)</name>
        <dbReference type="ChEBI" id="CHEBI:29105"/>
    </ligand>
</feature>
<evidence type="ECO:0000259" key="14">
    <source>
        <dbReference type="PROSITE" id="PS50980"/>
    </source>
</evidence>
<evidence type="ECO:0000313" key="15">
    <source>
        <dbReference type="EMBL" id="SIQ26358.1"/>
    </source>
</evidence>
<evidence type="ECO:0000256" key="8">
    <source>
        <dbReference type="ARBA" id="ARBA00022833"/>
    </source>
</evidence>
<keyword evidence="4 13" id="KW-0479">Metal-binding</keyword>
<keyword evidence="10 13" id="KW-0443">Lipid metabolism</keyword>
<dbReference type="GO" id="GO:0009329">
    <property type="term" value="C:acetate CoA-transferase complex"/>
    <property type="evidence" value="ECO:0007669"/>
    <property type="project" value="TreeGrafter"/>
</dbReference>
<dbReference type="EC" id="2.1.3.15" evidence="13"/>
<comment type="function">
    <text evidence="12 13">Component of the acetyl coenzyme A carboxylase (ACC) complex. Biotin carboxylase (BC) catalyzes the carboxylation of biotin on its carrier protein (BCCP) and then the CO(2) group is transferred by the transcarboxylase to acetyl-CoA to form malonyl-CoA.</text>
</comment>
<evidence type="ECO:0000256" key="7">
    <source>
        <dbReference type="ARBA" id="ARBA00022832"/>
    </source>
</evidence>
<comment type="similarity">
    <text evidence="13">Belongs to the AccD/PCCB family.</text>
</comment>
<feature type="zinc finger region" description="C4-type" evidence="13">
    <location>
        <begin position="31"/>
        <end position="53"/>
    </location>
</feature>
<reference evidence="16" key="1">
    <citation type="submission" date="2017-01" db="EMBL/GenBank/DDBJ databases">
        <authorList>
            <person name="Varghese N."/>
            <person name="Submissions S."/>
        </authorList>
    </citation>
    <scope>NUCLEOTIDE SEQUENCE [LARGE SCALE GENOMIC DNA]</scope>
    <source>
        <strain evidence="16">ATCC 51758</strain>
    </source>
</reference>
<keyword evidence="13" id="KW-0963">Cytoplasm</keyword>